<evidence type="ECO:0000313" key="8">
    <source>
        <dbReference type="EMBL" id="VEJ35921.1"/>
    </source>
</evidence>
<evidence type="ECO:0000256" key="4">
    <source>
        <dbReference type="ARBA" id="ARBA00022691"/>
    </source>
</evidence>
<protein>
    <submittedName>
        <fullName evidence="8">Cyclopropane-fatty-acyl-phospholipid synthase</fullName>
        <ecNumber evidence="8">2.1.1.79</ecNumber>
    </submittedName>
</protein>
<dbReference type="PIRSF" id="PIRSF003085">
    <property type="entry name" value="CMAS"/>
    <property type="match status" value="1"/>
</dbReference>
<dbReference type="CDD" id="cd02440">
    <property type="entry name" value="AdoMet_MTases"/>
    <property type="match status" value="1"/>
</dbReference>
<dbReference type="PANTHER" id="PTHR43667">
    <property type="entry name" value="CYCLOPROPANE-FATTY-ACYL-PHOSPHOLIPID SYNTHASE"/>
    <property type="match status" value="1"/>
</dbReference>
<dbReference type="KEGG" id="piv:NCTC13079_01110"/>
<dbReference type="InterPro" id="IPR050723">
    <property type="entry name" value="CFA/CMAS"/>
</dbReference>
<dbReference type="OrthoDB" id="9777257at2"/>
<comment type="similarity">
    <text evidence="1">Belongs to the CFA/CMAS family.</text>
</comment>
<dbReference type="GO" id="GO:0032259">
    <property type="term" value="P:methylation"/>
    <property type="evidence" value="ECO:0007669"/>
    <property type="project" value="UniProtKB-KW"/>
</dbReference>
<dbReference type="RefSeq" id="WP_126465673.1">
    <property type="nucleotide sequence ID" value="NZ_LR134523.1"/>
</dbReference>
<dbReference type="InterPro" id="IPR029063">
    <property type="entry name" value="SAM-dependent_MTases_sf"/>
</dbReference>
<dbReference type="InterPro" id="IPR003333">
    <property type="entry name" value="CMAS"/>
</dbReference>
<dbReference type="SUPFAM" id="SSF53335">
    <property type="entry name" value="S-adenosyl-L-methionine-dependent methyltransferases"/>
    <property type="match status" value="1"/>
</dbReference>
<proteinExistence type="inferred from homology"/>
<keyword evidence="2 8" id="KW-0489">Methyltransferase</keyword>
<organism evidence="8 9">
    <name type="scientific">Aedoeadaptatus ivorii</name>
    <dbReference type="NCBI Taxonomy" id="54006"/>
    <lineage>
        <taxon>Bacteria</taxon>
        <taxon>Bacillati</taxon>
        <taxon>Bacillota</taxon>
        <taxon>Tissierellia</taxon>
        <taxon>Tissierellales</taxon>
        <taxon>Peptoniphilaceae</taxon>
        <taxon>Aedoeadaptatus</taxon>
    </lineage>
</organism>
<reference evidence="8 9" key="1">
    <citation type="submission" date="2018-12" db="EMBL/GenBank/DDBJ databases">
        <authorList>
            <consortium name="Pathogen Informatics"/>
        </authorList>
    </citation>
    <scope>NUCLEOTIDE SEQUENCE [LARGE SCALE GENOMIC DNA]</scope>
    <source>
        <strain evidence="8 9">NCTC13079</strain>
    </source>
</reference>
<dbReference type="PANTHER" id="PTHR43667:SF1">
    <property type="entry name" value="CYCLOPROPANE-FATTY-ACYL-PHOSPHOLIPID SYNTHASE"/>
    <property type="match status" value="1"/>
</dbReference>
<evidence type="ECO:0000256" key="1">
    <source>
        <dbReference type="ARBA" id="ARBA00010815"/>
    </source>
</evidence>
<dbReference type="InterPro" id="IPR057206">
    <property type="entry name" value="DUF7884"/>
</dbReference>
<accession>A0A448V287</accession>
<keyword evidence="3 8" id="KW-0808">Transferase</keyword>
<evidence type="ECO:0000259" key="7">
    <source>
        <dbReference type="Pfam" id="PF25371"/>
    </source>
</evidence>
<dbReference type="Proteomes" id="UP000269544">
    <property type="component" value="Chromosome"/>
</dbReference>
<evidence type="ECO:0000256" key="2">
    <source>
        <dbReference type="ARBA" id="ARBA00022603"/>
    </source>
</evidence>
<gene>
    <name evidence="8" type="primary">cfa</name>
    <name evidence="8" type="ORF">NCTC13079_01110</name>
</gene>
<feature type="domain" description="DUF7884" evidence="7">
    <location>
        <begin position="7"/>
        <end position="93"/>
    </location>
</feature>
<evidence type="ECO:0000256" key="3">
    <source>
        <dbReference type="ARBA" id="ARBA00022679"/>
    </source>
</evidence>
<dbReference type="GO" id="GO:0008825">
    <property type="term" value="F:cyclopropane-fatty-acyl-phospholipid synthase activity"/>
    <property type="evidence" value="ECO:0007669"/>
    <property type="project" value="UniProtKB-EC"/>
</dbReference>
<dbReference type="AlphaFoldDB" id="A0A448V287"/>
<evidence type="ECO:0000313" key="9">
    <source>
        <dbReference type="Proteomes" id="UP000269544"/>
    </source>
</evidence>
<keyword evidence="4" id="KW-0949">S-adenosyl-L-methionine</keyword>
<evidence type="ECO:0000256" key="5">
    <source>
        <dbReference type="ARBA" id="ARBA00023098"/>
    </source>
</evidence>
<name>A0A448V287_9FIRM</name>
<dbReference type="EMBL" id="LR134523">
    <property type="protein sequence ID" value="VEJ35921.1"/>
    <property type="molecule type" value="Genomic_DNA"/>
</dbReference>
<dbReference type="Pfam" id="PF02353">
    <property type="entry name" value="CMAS"/>
    <property type="match status" value="1"/>
</dbReference>
<dbReference type="EC" id="2.1.1.79" evidence="8"/>
<keyword evidence="5" id="KW-0443">Lipid metabolism</keyword>
<feature type="active site" evidence="6">
    <location>
        <position position="364"/>
    </location>
</feature>
<sequence length="397" mass="45941">MKPTVKIYDEVLKRSITIPAQIRYWDGTESFLGTGEAEIAIHFKAPLDLNKARKDFSLTLAEAYMDGDIEIEGSLQNLMRSLFANDDSFMESKEYKMLKFLQGHGKAESKEEIAYHYDIGNDFYELWLDESMTYSCAYFKKESDSLEDAQLQKIDHILEKLRLKEGDTLLDIGCGWGNLIIRAAQTYPIRAYGCTLSEEQQKLATERIEQEGLSGRVQVFLADYRDIAAKGKTFDKIVSVGMFEHVGKENLYEYFESIDRMLADKGLALIHGISGQRDPDDPDMGKNSFLNKYIFPGGYIPAIAEIVAPLGKLRLHLIDMESLRRHYQLTLEEWCRRFHRHWDEIEEEMGEKFMRMWDIYLQACAAIFEAGKLDVCQYLIEKGADNERPLTRKYMLR</sequence>
<dbReference type="Gene3D" id="3.40.50.150">
    <property type="entry name" value="Vaccinia Virus protein VP39"/>
    <property type="match status" value="1"/>
</dbReference>
<evidence type="ECO:0000256" key="6">
    <source>
        <dbReference type="PIRSR" id="PIRSR003085-1"/>
    </source>
</evidence>
<dbReference type="Pfam" id="PF25371">
    <property type="entry name" value="DUF7884"/>
    <property type="match status" value="1"/>
</dbReference>
<keyword evidence="9" id="KW-1185">Reference proteome</keyword>
<dbReference type="GO" id="GO:0008610">
    <property type="term" value="P:lipid biosynthetic process"/>
    <property type="evidence" value="ECO:0007669"/>
    <property type="project" value="InterPro"/>
</dbReference>